<protein>
    <submittedName>
        <fullName evidence="3">Cell fate regulator YaaT (PSP1 superfamily)</fullName>
    </submittedName>
</protein>
<evidence type="ECO:0000313" key="4">
    <source>
        <dbReference type="Proteomes" id="UP000546007"/>
    </source>
</evidence>
<accession>A0A7W6N009</accession>
<evidence type="ECO:0000259" key="2">
    <source>
        <dbReference type="PROSITE" id="PS51411"/>
    </source>
</evidence>
<feature type="compositionally biased region" description="Polar residues" evidence="1">
    <location>
        <begin position="10"/>
        <end position="21"/>
    </location>
</feature>
<gene>
    <name evidence="3" type="ORF">GGR14_003327</name>
</gene>
<feature type="compositionally biased region" description="Low complexity" evidence="1">
    <location>
        <begin position="388"/>
        <end position="410"/>
    </location>
</feature>
<feature type="compositionally biased region" description="Basic and acidic residues" evidence="1">
    <location>
        <begin position="443"/>
        <end position="477"/>
    </location>
</feature>
<dbReference type="PANTHER" id="PTHR43830:SF3">
    <property type="entry name" value="PROTEIN PSP1"/>
    <property type="match status" value="1"/>
</dbReference>
<dbReference type="PANTHER" id="PTHR43830">
    <property type="entry name" value="PROTEIN PSP1"/>
    <property type="match status" value="1"/>
</dbReference>
<feature type="compositionally biased region" description="Basic and acidic residues" evidence="1">
    <location>
        <begin position="360"/>
        <end position="369"/>
    </location>
</feature>
<dbReference type="GeneID" id="86892624"/>
<reference evidence="3 4" key="1">
    <citation type="submission" date="2020-08" db="EMBL/GenBank/DDBJ databases">
        <title>Genomic Encyclopedia of Type Strains, Phase IV (KMG-IV): sequencing the most valuable type-strain genomes for metagenomic binning, comparative biology and taxonomic classification.</title>
        <authorList>
            <person name="Goeker M."/>
        </authorList>
    </citation>
    <scope>NUCLEOTIDE SEQUENCE [LARGE SCALE GENOMIC DNA]</scope>
    <source>
        <strain evidence="3 4">DSM 105721</strain>
    </source>
</reference>
<dbReference type="NCBIfam" id="NF041131">
    <property type="entry name" value="RicT_YaaT_fam"/>
    <property type="match status" value="1"/>
</dbReference>
<evidence type="ECO:0000256" key="1">
    <source>
        <dbReference type="SAM" id="MobiDB-lite"/>
    </source>
</evidence>
<dbReference type="InterPro" id="IPR047767">
    <property type="entry name" value="PSP1-like"/>
</dbReference>
<organism evidence="3 4">
    <name type="scientific">Butyricimonas faecihominis</name>
    <dbReference type="NCBI Taxonomy" id="1472416"/>
    <lineage>
        <taxon>Bacteria</taxon>
        <taxon>Pseudomonadati</taxon>
        <taxon>Bacteroidota</taxon>
        <taxon>Bacteroidia</taxon>
        <taxon>Bacteroidales</taxon>
        <taxon>Odoribacteraceae</taxon>
        <taxon>Butyricimonas</taxon>
    </lineage>
</organism>
<dbReference type="RefSeq" id="WP_087419626.1">
    <property type="nucleotide sequence ID" value="NZ_AP028155.1"/>
</dbReference>
<dbReference type="InterPro" id="IPR007557">
    <property type="entry name" value="PSP1_C"/>
</dbReference>
<feature type="region of interest" description="Disordered" evidence="1">
    <location>
        <begin position="359"/>
        <end position="477"/>
    </location>
</feature>
<proteinExistence type="predicted"/>
<feature type="region of interest" description="Disordered" evidence="1">
    <location>
        <begin position="1"/>
        <end position="21"/>
    </location>
</feature>
<dbReference type="EMBL" id="JACIES010000010">
    <property type="protein sequence ID" value="MBB4027515.1"/>
    <property type="molecule type" value="Genomic_DNA"/>
</dbReference>
<keyword evidence="4" id="KW-1185">Reference proteome</keyword>
<feature type="compositionally biased region" description="Basic and acidic residues" evidence="1">
    <location>
        <begin position="411"/>
        <end position="423"/>
    </location>
</feature>
<dbReference type="GO" id="GO:0005737">
    <property type="term" value="C:cytoplasm"/>
    <property type="evidence" value="ECO:0007669"/>
    <property type="project" value="TreeGrafter"/>
</dbReference>
<dbReference type="AlphaFoldDB" id="A0A7W6N009"/>
<evidence type="ECO:0000313" key="3">
    <source>
        <dbReference type="EMBL" id="MBB4027515.1"/>
    </source>
</evidence>
<feature type="compositionally biased region" description="Basic residues" evidence="1">
    <location>
        <begin position="370"/>
        <end position="385"/>
    </location>
</feature>
<dbReference type="PROSITE" id="PS51411">
    <property type="entry name" value="PSP1_C"/>
    <property type="match status" value="1"/>
</dbReference>
<name>A0A7W6N009_9BACT</name>
<dbReference type="Proteomes" id="UP000546007">
    <property type="component" value="Unassembled WGS sequence"/>
</dbReference>
<feature type="domain" description="PSP1 C-terminal" evidence="2">
    <location>
        <begin position="119"/>
        <end position="204"/>
    </location>
</feature>
<sequence>MSEINEEEVQNNSENKNIKQQPQVVPVIDHRLLAGKLTVYNWMEDTPEGCTPSEIVEVRFKNTRKGFYLNNSNLKLNIGDIVAVEAALGHDIGIVSLTGELVREQMRLKKVDLERNPLKKIYRKAKPHDIEKWQQAIALEHDTMIRSRVIAAELGLDMKIGDVEYQGDKTKAIFYYIANDRVDFRKLIKILAETFHIRIEMKQIGARQEAGRIGGIGSCGRKLCCSTFITNFISVSTSAARYQDISLNPQKLAGQCGKLKCCLNYEVDAYIDEQKDFPSTNIWLNTGEGMLYHQKTDIFGRNMSYSFDKEGRGTLIKLSVARVKEIIAMNKRGQIPAKAVDVEKEEQVNIGYTDGVGEESLNRFDEKKQNQGKRNHSRNRNNRKNNQKENNNTNNENKPKENPGNNTGNKPENRNENRNENRQGNRPKHRPENRNNNQQGNRSNEKPANRPDGPKVLRKQDKNNKPENKENNKPAEQ</sequence>
<dbReference type="OrthoDB" id="9779344at2"/>
<dbReference type="Pfam" id="PF04468">
    <property type="entry name" value="PSP1"/>
    <property type="match status" value="1"/>
</dbReference>
<comment type="caution">
    <text evidence="3">The sequence shown here is derived from an EMBL/GenBank/DDBJ whole genome shotgun (WGS) entry which is preliminary data.</text>
</comment>